<reference evidence="13" key="1">
    <citation type="submission" date="2016-10" db="EMBL/GenBank/DDBJ databases">
        <authorList>
            <person name="Benchimol M."/>
            <person name="Almeida L.G."/>
            <person name="Vasconcelos A.T."/>
            <person name="Perreira-Neves A."/>
            <person name="Rosa I.A."/>
            <person name="Tasca T."/>
            <person name="Bogo M.R."/>
            <person name="de Souza W."/>
        </authorList>
    </citation>
    <scope>NUCLEOTIDE SEQUENCE [LARGE SCALE GENOMIC DNA]</scope>
    <source>
        <strain evidence="13">K</strain>
    </source>
</reference>
<dbReference type="Gene3D" id="3.40.50.300">
    <property type="entry name" value="P-loop containing nucleotide triphosphate hydrolases"/>
    <property type="match status" value="1"/>
</dbReference>
<keyword evidence="8 10" id="KW-0472">Membrane</keyword>
<feature type="domain" description="ABC transmembrane type-1" evidence="12">
    <location>
        <begin position="18"/>
        <end position="301"/>
    </location>
</feature>
<evidence type="ECO:0000256" key="6">
    <source>
        <dbReference type="ARBA" id="ARBA00022840"/>
    </source>
</evidence>
<feature type="transmembrane region" description="Helical" evidence="10">
    <location>
        <begin position="137"/>
        <end position="155"/>
    </location>
</feature>
<evidence type="ECO:0000256" key="7">
    <source>
        <dbReference type="ARBA" id="ARBA00022989"/>
    </source>
</evidence>
<dbReference type="GO" id="GO:0140359">
    <property type="term" value="F:ABC-type transporter activity"/>
    <property type="evidence" value="ECO:0007669"/>
    <property type="project" value="InterPro"/>
</dbReference>
<dbReference type="CDD" id="cd18781">
    <property type="entry name" value="ABC_6TM_AarD_CydDC_like"/>
    <property type="match status" value="1"/>
</dbReference>
<dbReference type="EMBL" id="MLAK01001167">
    <property type="protein sequence ID" value="OHS96579.1"/>
    <property type="molecule type" value="Genomic_DNA"/>
</dbReference>
<name>A0A1J4JG10_9EUKA</name>
<evidence type="ECO:0000259" key="12">
    <source>
        <dbReference type="PROSITE" id="PS50929"/>
    </source>
</evidence>
<dbReference type="InterPro" id="IPR003593">
    <property type="entry name" value="AAA+_ATPase"/>
</dbReference>
<feature type="transmembrane region" description="Helical" evidence="10">
    <location>
        <begin position="161"/>
        <end position="180"/>
    </location>
</feature>
<evidence type="ECO:0000259" key="11">
    <source>
        <dbReference type="PROSITE" id="PS50893"/>
    </source>
</evidence>
<sequence>MINTKLLDLVSDSKKFIFGCVLCNWIAMIFQIFSTHWISSLLNEAINKKVPTPLILQTALMVAISIGIRFVCDVLWNYFSYRSSRNVKKNLRVLIYNKLLKLGVSYNEQIATAEIVQITAEGVEQLEMYFGRYLPQFFYAMVAPITLFIAFSYTSIRTASVLLFCVPLIPIAIIAVSKYAKRVIGKYWGVYLNLGDSFLENVQGLTTLKIYQSDEYKNRIMNEKAETFRKITMKVLFMQLSSIVIMDLVAYGGAGAGIITSIFEFKNGRVDFRGCFEMMMLAAEFFLPLRALGSSFHVSMNGVSAANKIFRLLGLPESGEKPIKLTPENINNSKENSISLEHVDFNYEENRQVLHSVDLEIPSGQFVSIVGESGCGKSTIAQLIAGINKNYKNGSIKIYGNEINQIDELTLMSSITTVNHNSYIFKGTVRYNLKIAKQDATDEEFYNVLKEVNLYDFVKSQQGLDTPIEERGSNLSGGQCQRLAIARALLANSSIYIFDEATSNIDVESEEAIMKVIHKIAESKKTVLLISHRLANVVKSDRIYVMESGKVVGCGKHEELMKNNDVYNKLYTSQFNLENGIH</sequence>
<keyword evidence="6" id="KW-0067">ATP-binding</keyword>
<comment type="caution">
    <text evidence="13">The sequence shown here is derived from an EMBL/GenBank/DDBJ whole genome shotgun (WGS) entry which is preliminary data.</text>
</comment>
<feature type="transmembrane region" description="Helical" evidence="10">
    <location>
        <begin position="236"/>
        <end position="263"/>
    </location>
</feature>
<dbReference type="InterPro" id="IPR027417">
    <property type="entry name" value="P-loop_NTPase"/>
</dbReference>
<dbReference type="FunFam" id="3.40.50.300:FF:000854">
    <property type="entry name" value="Multidrug ABC transporter ATP-binding protein"/>
    <property type="match status" value="1"/>
</dbReference>
<dbReference type="OrthoDB" id="6500128at2759"/>
<dbReference type="GO" id="GO:0005886">
    <property type="term" value="C:plasma membrane"/>
    <property type="evidence" value="ECO:0007669"/>
    <property type="project" value="UniProtKB-SubCell"/>
</dbReference>
<feature type="domain" description="ABC transporter" evidence="11">
    <location>
        <begin position="338"/>
        <end position="573"/>
    </location>
</feature>
<accession>A0A1J4JG10</accession>
<proteinExistence type="inferred from homology"/>
<keyword evidence="2" id="KW-0813">Transport</keyword>
<dbReference type="InterPro" id="IPR039421">
    <property type="entry name" value="Type_1_exporter"/>
</dbReference>
<dbReference type="PANTHER" id="PTHR24221">
    <property type="entry name" value="ATP-BINDING CASSETTE SUB-FAMILY B"/>
    <property type="match status" value="1"/>
</dbReference>
<dbReference type="SMART" id="SM00382">
    <property type="entry name" value="AAA"/>
    <property type="match status" value="1"/>
</dbReference>
<dbReference type="GO" id="GO:0016887">
    <property type="term" value="F:ATP hydrolysis activity"/>
    <property type="evidence" value="ECO:0007669"/>
    <property type="project" value="InterPro"/>
</dbReference>
<dbReference type="Pfam" id="PF00005">
    <property type="entry name" value="ABC_tran"/>
    <property type="match status" value="1"/>
</dbReference>
<evidence type="ECO:0000256" key="8">
    <source>
        <dbReference type="ARBA" id="ARBA00023136"/>
    </source>
</evidence>
<evidence type="ECO:0000313" key="13">
    <source>
        <dbReference type="EMBL" id="OHS96579.1"/>
    </source>
</evidence>
<dbReference type="PROSITE" id="PS50893">
    <property type="entry name" value="ABC_TRANSPORTER_2"/>
    <property type="match status" value="1"/>
</dbReference>
<dbReference type="GeneID" id="94846008"/>
<dbReference type="Proteomes" id="UP000179807">
    <property type="component" value="Unassembled WGS sequence"/>
</dbReference>
<dbReference type="Gene3D" id="1.20.1560.10">
    <property type="entry name" value="ABC transporter type 1, transmembrane domain"/>
    <property type="match status" value="1"/>
</dbReference>
<keyword evidence="14" id="KW-1185">Reference proteome</keyword>
<protein>
    <submittedName>
        <fullName evidence="13">ABC-type transport system involved in cytochrome bd biosynthesis, ATPase and permease component</fullName>
    </submittedName>
</protein>
<comment type="subcellular location">
    <subcellularLocation>
        <location evidence="1">Cell membrane</location>
        <topology evidence="1">Multi-pass membrane protein</topology>
    </subcellularLocation>
</comment>
<dbReference type="Pfam" id="PF00664">
    <property type="entry name" value="ABC_membrane"/>
    <property type="match status" value="1"/>
</dbReference>
<evidence type="ECO:0000256" key="4">
    <source>
        <dbReference type="ARBA" id="ARBA00022692"/>
    </source>
</evidence>
<dbReference type="GO" id="GO:0034040">
    <property type="term" value="F:ATPase-coupled lipid transmembrane transporter activity"/>
    <property type="evidence" value="ECO:0007669"/>
    <property type="project" value="TreeGrafter"/>
</dbReference>
<keyword evidence="3" id="KW-1003">Cell membrane</keyword>
<dbReference type="AlphaFoldDB" id="A0A1J4JG10"/>
<dbReference type="PROSITE" id="PS50929">
    <property type="entry name" value="ABC_TM1F"/>
    <property type="match status" value="1"/>
</dbReference>
<keyword evidence="7 10" id="KW-1133">Transmembrane helix</keyword>
<evidence type="ECO:0000256" key="2">
    <source>
        <dbReference type="ARBA" id="ARBA00022448"/>
    </source>
</evidence>
<dbReference type="InterPro" id="IPR003439">
    <property type="entry name" value="ABC_transporter-like_ATP-bd"/>
</dbReference>
<dbReference type="GO" id="GO:0005524">
    <property type="term" value="F:ATP binding"/>
    <property type="evidence" value="ECO:0007669"/>
    <property type="project" value="UniProtKB-KW"/>
</dbReference>
<comment type="similarity">
    <text evidence="9">Belongs to the ABC transporter superfamily. ABCB family. Heavy Metal importer (TC 3.A.1.210) subfamily.</text>
</comment>
<evidence type="ECO:0000313" key="14">
    <source>
        <dbReference type="Proteomes" id="UP000179807"/>
    </source>
</evidence>
<evidence type="ECO:0000256" key="10">
    <source>
        <dbReference type="SAM" id="Phobius"/>
    </source>
</evidence>
<keyword evidence="5" id="KW-0547">Nucleotide-binding</keyword>
<dbReference type="SUPFAM" id="SSF52540">
    <property type="entry name" value="P-loop containing nucleoside triphosphate hydrolases"/>
    <property type="match status" value="1"/>
</dbReference>
<evidence type="ECO:0000256" key="3">
    <source>
        <dbReference type="ARBA" id="ARBA00022475"/>
    </source>
</evidence>
<evidence type="ECO:0000256" key="1">
    <source>
        <dbReference type="ARBA" id="ARBA00004651"/>
    </source>
</evidence>
<dbReference type="RefSeq" id="XP_068349716.1">
    <property type="nucleotide sequence ID" value="XM_068511304.1"/>
</dbReference>
<gene>
    <name evidence="13" type="ORF">TRFO_37237</name>
</gene>
<dbReference type="InterPro" id="IPR011527">
    <property type="entry name" value="ABC1_TM_dom"/>
</dbReference>
<feature type="transmembrane region" description="Helical" evidence="10">
    <location>
        <begin position="16"/>
        <end position="34"/>
    </location>
</feature>
<dbReference type="VEuPathDB" id="TrichDB:TRFO_37237"/>
<evidence type="ECO:0000256" key="5">
    <source>
        <dbReference type="ARBA" id="ARBA00022741"/>
    </source>
</evidence>
<dbReference type="InterPro" id="IPR036640">
    <property type="entry name" value="ABC1_TM_sf"/>
</dbReference>
<dbReference type="PROSITE" id="PS00211">
    <property type="entry name" value="ABC_TRANSPORTER_1"/>
    <property type="match status" value="1"/>
</dbReference>
<keyword evidence="4 10" id="KW-0812">Transmembrane</keyword>
<dbReference type="PANTHER" id="PTHR24221:SF654">
    <property type="entry name" value="ATP-BINDING CASSETTE SUB-FAMILY B MEMBER 6"/>
    <property type="match status" value="1"/>
</dbReference>
<dbReference type="SUPFAM" id="SSF90123">
    <property type="entry name" value="ABC transporter transmembrane region"/>
    <property type="match status" value="1"/>
</dbReference>
<organism evidence="13 14">
    <name type="scientific">Tritrichomonas foetus</name>
    <dbReference type="NCBI Taxonomy" id="1144522"/>
    <lineage>
        <taxon>Eukaryota</taxon>
        <taxon>Metamonada</taxon>
        <taxon>Parabasalia</taxon>
        <taxon>Tritrichomonadida</taxon>
        <taxon>Tritrichomonadidae</taxon>
        <taxon>Tritrichomonas</taxon>
    </lineage>
</organism>
<dbReference type="InterPro" id="IPR017871">
    <property type="entry name" value="ABC_transporter-like_CS"/>
</dbReference>
<feature type="transmembrane region" description="Helical" evidence="10">
    <location>
        <begin position="54"/>
        <end position="79"/>
    </location>
</feature>
<evidence type="ECO:0000256" key="9">
    <source>
        <dbReference type="ARBA" id="ARBA00024363"/>
    </source>
</evidence>